<organism evidence="1">
    <name type="scientific">virus sp. ctDJ83</name>
    <dbReference type="NCBI Taxonomy" id="2827625"/>
    <lineage>
        <taxon>Viruses</taxon>
    </lineage>
</organism>
<reference evidence="1" key="1">
    <citation type="journal article" date="2021" name="Proc. Natl. Acad. Sci. U.S.A.">
        <title>A Catalog of Tens of Thousands of Viruses from Human Metagenomes Reveals Hidden Associations with Chronic Diseases.</title>
        <authorList>
            <person name="Tisza M.J."/>
            <person name="Buck C.B."/>
        </authorList>
    </citation>
    <scope>NUCLEOTIDE SEQUENCE</scope>
    <source>
        <strain evidence="1">CtDJ83</strain>
    </source>
</reference>
<evidence type="ECO:0000313" key="1">
    <source>
        <dbReference type="EMBL" id="DAE31323.1"/>
    </source>
</evidence>
<accession>A0A8S5RJH2</accession>
<protein>
    <submittedName>
        <fullName evidence="1">Capsid protein</fullName>
    </submittedName>
</protein>
<name>A0A8S5RJH2_9VIRU</name>
<proteinExistence type="predicted"/>
<sequence length="350" mass="39160">MNITIDSLLGKPEYISAIVERSLANQRNDIILGNYLGFDITTSRVFKSLYGMTTAVRMGSVIDRGASKPLRGRRSIGEATLEVIDLGDRFQMDNDRLERLQSLLNGLNRGRVSVETVNNFLVEDFKEVSVAPYKRMEKVLFDLLYNGKASVKLEDNPLGVQIVDMEIPILSEKAKTADKDHLIEFLVSIVNKYSYLRFATMEMNQATFLKFFAKSAELLGKYKVTQGGTEVTITGTVPLSAVNSMLEALDLPTIRIVRNVVTDINGDVHSLCPDNKIVFLPAGNIGNIRYKTPYELSDRVGNKSYTVLAGDHMVASERTNEGRFLEYECHWVPEIVVPKRIVAIDLTAIK</sequence>
<dbReference type="EMBL" id="BK059107">
    <property type="protein sequence ID" value="DAE31323.1"/>
    <property type="molecule type" value="Genomic_DNA"/>
</dbReference>